<feature type="coiled-coil region" evidence="1">
    <location>
        <begin position="40"/>
        <end position="98"/>
    </location>
</feature>
<feature type="compositionally biased region" description="Gly residues" evidence="2">
    <location>
        <begin position="160"/>
        <end position="169"/>
    </location>
</feature>
<evidence type="ECO:0000256" key="2">
    <source>
        <dbReference type="SAM" id="MobiDB-lite"/>
    </source>
</evidence>
<sequence>MPRLDEILGVAYAQIPEDLKKKYKDIDLVDSSNYIEKKELDAANNSITEYKKQLKDRDQQLINLKDKVKDSEELSQEIEKLKADNEKVAKDYEDKLNEINFENKIEKKLGDFKPKNLGILKKALDFEKISLDGDNFLGLEEQIKNLKESDAYLFEEENKGGTGSLGGGQSSFTDESKGAKSIGEILAESKKTNQNSEAQDKFFE</sequence>
<name>A0A2H4J024_9CAUD</name>
<dbReference type="Pfam" id="PF06810">
    <property type="entry name" value="Phage_scaffold"/>
    <property type="match status" value="1"/>
</dbReference>
<reference evidence="3" key="1">
    <citation type="submission" date="2017-06" db="EMBL/GenBank/DDBJ databases">
        <title>Novel phages from South African skin metaviromes.</title>
        <authorList>
            <person name="van Zyl L.J."/>
            <person name="Abrahams Y."/>
            <person name="Stander E.A."/>
            <person name="Kirby B.M."/>
            <person name="Clavaud C."/>
            <person name="Farcet C."/>
            <person name="Breton L."/>
            <person name="Trindade M.I."/>
        </authorList>
    </citation>
    <scope>NUCLEOTIDE SEQUENCE</scope>
</reference>
<evidence type="ECO:0000256" key="1">
    <source>
        <dbReference type="SAM" id="Coils"/>
    </source>
</evidence>
<evidence type="ECO:0000313" key="3">
    <source>
        <dbReference type="EMBL" id="ASN68280.1"/>
    </source>
</evidence>
<feature type="region of interest" description="Disordered" evidence="2">
    <location>
        <begin position="157"/>
        <end position="204"/>
    </location>
</feature>
<protein>
    <submittedName>
        <fullName evidence="3">Putative scaffold protein</fullName>
    </submittedName>
</protein>
<dbReference type="GO" id="GO:0019069">
    <property type="term" value="P:viral capsid assembly"/>
    <property type="evidence" value="ECO:0007669"/>
    <property type="project" value="InterPro"/>
</dbReference>
<dbReference type="InterPro" id="IPR009636">
    <property type="entry name" value="SCAF"/>
</dbReference>
<proteinExistence type="predicted"/>
<keyword evidence="1" id="KW-0175">Coiled coil</keyword>
<dbReference type="EMBL" id="MF417875">
    <property type="protein sequence ID" value="ASN68280.1"/>
    <property type="molecule type" value="Genomic_DNA"/>
</dbReference>
<gene>
    <name evidence="3" type="ORF">10S11_18</name>
</gene>
<accession>A0A2H4J024</accession>
<organism evidence="3">
    <name type="scientific">uncultured Caudovirales phage</name>
    <dbReference type="NCBI Taxonomy" id="2100421"/>
    <lineage>
        <taxon>Viruses</taxon>
        <taxon>Duplodnaviria</taxon>
        <taxon>Heunggongvirae</taxon>
        <taxon>Uroviricota</taxon>
        <taxon>Caudoviricetes</taxon>
        <taxon>Peduoviridae</taxon>
        <taxon>Maltschvirus</taxon>
        <taxon>Maltschvirus maltsch</taxon>
    </lineage>
</organism>